<dbReference type="InterPro" id="IPR037294">
    <property type="entry name" value="ABC_BtuC-like"/>
</dbReference>
<dbReference type="GO" id="GO:0055085">
    <property type="term" value="P:transmembrane transport"/>
    <property type="evidence" value="ECO:0007669"/>
    <property type="project" value="InterPro"/>
</dbReference>
<dbReference type="EMBL" id="JAAGAA010000004">
    <property type="protein sequence ID" value="NDV12448.1"/>
    <property type="molecule type" value="Genomic_DNA"/>
</dbReference>
<feature type="transmembrane region" description="Helical" evidence="7">
    <location>
        <begin position="228"/>
        <end position="251"/>
    </location>
</feature>
<dbReference type="Pfam" id="PF00950">
    <property type="entry name" value="ABC-3"/>
    <property type="match status" value="1"/>
</dbReference>
<feature type="transmembrane region" description="Helical" evidence="7">
    <location>
        <begin position="23"/>
        <end position="42"/>
    </location>
</feature>
<dbReference type="SUPFAM" id="SSF81345">
    <property type="entry name" value="ABC transporter involved in vitamin B12 uptake, BtuC"/>
    <property type="match status" value="1"/>
</dbReference>
<keyword evidence="3 6" id="KW-0812">Transmembrane</keyword>
<evidence type="ECO:0000256" key="7">
    <source>
        <dbReference type="SAM" id="Phobius"/>
    </source>
</evidence>
<protein>
    <submittedName>
        <fullName evidence="8">Metal ABC transporter permease</fullName>
    </submittedName>
</protein>
<reference evidence="8 9" key="1">
    <citation type="submission" date="2020-02" db="EMBL/GenBank/DDBJ databases">
        <authorList>
            <person name="Yang Z."/>
        </authorList>
    </citation>
    <scope>NUCLEOTIDE SEQUENCE [LARGE SCALE GENOMIC DNA]</scope>
    <source>
        <strain evidence="8 9">HX-7-9</strain>
    </source>
</reference>
<dbReference type="PANTHER" id="PTHR30477">
    <property type="entry name" value="ABC-TRANSPORTER METAL-BINDING PROTEIN"/>
    <property type="match status" value="1"/>
</dbReference>
<evidence type="ECO:0000256" key="5">
    <source>
        <dbReference type="ARBA" id="ARBA00023136"/>
    </source>
</evidence>
<dbReference type="Proteomes" id="UP000482578">
    <property type="component" value="Unassembled WGS sequence"/>
</dbReference>
<comment type="caution">
    <text evidence="8">The sequence shown here is derived from an EMBL/GenBank/DDBJ whole genome shotgun (WGS) entry which is preliminary data.</text>
</comment>
<keyword evidence="9" id="KW-1185">Reference proteome</keyword>
<keyword evidence="5 7" id="KW-0472">Membrane</keyword>
<evidence type="ECO:0000256" key="4">
    <source>
        <dbReference type="ARBA" id="ARBA00022989"/>
    </source>
</evidence>
<feature type="transmembrane region" description="Helical" evidence="7">
    <location>
        <begin position="186"/>
        <end position="216"/>
    </location>
</feature>
<dbReference type="InterPro" id="IPR001626">
    <property type="entry name" value="ABC_TroCD"/>
</dbReference>
<evidence type="ECO:0000256" key="6">
    <source>
        <dbReference type="RuleBase" id="RU003943"/>
    </source>
</evidence>
<keyword evidence="6" id="KW-0813">Transport</keyword>
<feature type="transmembrane region" description="Helical" evidence="7">
    <location>
        <begin position="105"/>
        <end position="122"/>
    </location>
</feature>
<evidence type="ECO:0000313" key="8">
    <source>
        <dbReference type="EMBL" id="NDV12448.1"/>
    </source>
</evidence>
<comment type="similarity">
    <text evidence="2 6">Belongs to the ABC-3 integral membrane protein family.</text>
</comment>
<dbReference type="PANTHER" id="PTHR30477:SF13">
    <property type="entry name" value="IRON TRANSPORT SYSTEM MEMBRANE PROTEIN HI_0360-RELATED"/>
    <property type="match status" value="1"/>
</dbReference>
<accession>A0A6B2KQL9</accession>
<proteinExistence type="inferred from homology"/>
<evidence type="ECO:0000256" key="3">
    <source>
        <dbReference type="ARBA" id="ARBA00022692"/>
    </source>
</evidence>
<comment type="subcellular location">
    <subcellularLocation>
        <location evidence="6">Cell membrane</location>
        <topology evidence="6">Multi-pass membrane protein</topology>
    </subcellularLocation>
    <subcellularLocation>
        <location evidence="1">Membrane</location>
        <topology evidence="1">Multi-pass membrane protein</topology>
    </subcellularLocation>
</comment>
<dbReference type="GO" id="GO:0043190">
    <property type="term" value="C:ATP-binding cassette (ABC) transporter complex"/>
    <property type="evidence" value="ECO:0007669"/>
    <property type="project" value="InterPro"/>
</dbReference>
<organism evidence="8 9">
    <name type="scientific">Crenobacter caeni</name>
    <dbReference type="NCBI Taxonomy" id="2705474"/>
    <lineage>
        <taxon>Bacteria</taxon>
        <taxon>Pseudomonadati</taxon>
        <taxon>Pseudomonadota</taxon>
        <taxon>Betaproteobacteria</taxon>
        <taxon>Neisseriales</taxon>
        <taxon>Neisseriaceae</taxon>
        <taxon>Crenobacter</taxon>
    </lineage>
</organism>
<evidence type="ECO:0000256" key="2">
    <source>
        <dbReference type="ARBA" id="ARBA00008034"/>
    </source>
</evidence>
<dbReference type="AlphaFoldDB" id="A0A6B2KQL9"/>
<keyword evidence="4 7" id="KW-1133">Transmembrane helix</keyword>
<sequence length="293" mass="30479">MILATLYETLVAPFAEFAFMRRALVASVALALGSAPIGLLLVMRRMSLMGDAMSHAVLPGAAIGFMLAGLSLPAMSVGGFVAGVLVAALAGIATRYTSVREDASFAAFYLMSLAAGVLLVSVSGSNVDLMHILFGSVLAVDDAALLLVASVATVTLLTLAVIWRALLIECLDPVFLFSMRGHGPWWHQLFLLLVVLNLVAGFQALGTLMAVGLMMLPAISARLWARSVGGMLVAAVLIATASGVGGLLLSYHVELPSGPAIILLAGVIYLLSLLVGKQGGALPRYLRGRHLAE</sequence>
<dbReference type="Gene3D" id="1.10.3470.10">
    <property type="entry name" value="ABC transporter involved in vitamin B12 uptake, BtuC"/>
    <property type="match status" value="1"/>
</dbReference>
<dbReference type="GO" id="GO:0010043">
    <property type="term" value="P:response to zinc ion"/>
    <property type="evidence" value="ECO:0007669"/>
    <property type="project" value="TreeGrafter"/>
</dbReference>
<dbReference type="RefSeq" id="WP_163315673.1">
    <property type="nucleotide sequence ID" value="NZ_JAAGAA010000004.1"/>
</dbReference>
<gene>
    <name evidence="8" type="ORF">GZH52_06500</name>
</gene>
<evidence type="ECO:0000256" key="1">
    <source>
        <dbReference type="ARBA" id="ARBA00004141"/>
    </source>
</evidence>
<name>A0A6B2KQL9_9NEIS</name>
<feature type="transmembrane region" description="Helical" evidence="7">
    <location>
        <begin position="143"/>
        <end position="166"/>
    </location>
</feature>
<feature type="transmembrane region" description="Helical" evidence="7">
    <location>
        <begin position="63"/>
        <end position="93"/>
    </location>
</feature>
<evidence type="ECO:0000313" key="9">
    <source>
        <dbReference type="Proteomes" id="UP000482578"/>
    </source>
</evidence>
<feature type="transmembrane region" description="Helical" evidence="7">
    <location>
        <begin position="257"/>
        <end position="276"/>
    </location>
</feature>